<protein>
    <submittedName>
        <fullName evidence="2">Uncharacterized protein</fullName>
    </submittedName>
</protein>
<accession>A0A8J6P5G2</accession>
<keyword evidence="3" id="KW-1185">Reference proteome</keyword>
<name>A0A8J6P5G2_9FLAO</name>
<proteinExistence type="predicted"/>
<keyword evidence="1" id="KW-1133">Transmembrane helix</keyword>
<dbReference type="AlphaFoldDB" id="A0A8J6P5G2"/>
<feature type="transmembrane region" description="Helical" evidence="1">
    <location>
        <begin position="7"/>
        <end position="24"/>
    </location>
</feature>
<reference evidence="2" key="1">
    <citation type="submission" date="2020-09" db="EMBL/GenBank/DDBJ databases">
        <title>Taishania pollutisoli gen. nov., sp. nov., Isolated from Tetrabromobisphenol A-Contaminated Soil.</title>
        <authorList>
            <person name="Chen Q."/>
        </authorList>
    </citation>
    <scope>NUCLEOTIDE SEQUENCE</scope>
    <source>
        <strain evidence="2">CZZ-1</strain>
    </source>
</reference>
<sequence>MQERQLYIQIFSNLLIPVLGFWLWGWSLYFIVLFYILDILSSEVVVYLKSKKIREAGKKETVKSPVNTYKIISGLFLVATIAFIQLGIMLIHPEIRLQDEIRSFLTYKEMGIQQGFLLIPLVVLMAFSSYKIEFLVPKVYLREEQRSLWKFHLKERFLLITFCAILTFIATGFQFQEWVILTVILAVTSGYTYLQGKERIRQFTA</sequence>
<feature type="transmembrane region" description="Helical" evidence="1">
    <location>
        <begin position="111"/>
        <end position="132"/>
    </location>
</feature>
<comment type="caution">
    <text evidence="2">The sequence shown here is derived from an EMBL/GenBank/DDBJ whole genome shotgun (WGS) entry which is preliminary data.</text>
</comment>
<feature type="transmembrane region" description="Helical" evidence="1">
    <location>
        <begin position="153"/>
        <end position="172"/>
    </location>
</feature>
<dbReference type="EMBL" id="JACVEL010000003">
    <property type="protein sequence ID" value="MBC9812167.1"/>
    <property type="molecule type" value="Genomic_DNA"/>
</dbReference>
<evidence type="ECO:0000256" key="1">
    <source>
        <dbReference type="SAM" id="Phobius"/>
    </source>
</evidence>
<keyword evidence="1" id="KW-0812">Transmembrane</keyword>
<gene>
    <name evidence="2" type="ORF">H9Y05_06705</name>
</gene>
<feature type="transmembrane region" description="Helical" evidence="1">
    <location>
        <begin position="178"/>
        <end position="194"/>
    </location>
</feature>
<evidence type="ECO:0000313" key="2">
    <source>
        <dbReference type="EMBL" id="MBC9812167.1"/>
    </source>
</evidence>
<keyword evidence="1" id="KW-0472">Membrane</keyword>
<dbReference type="Proteomes" id="UP000652681">
    <property type="component" value="Unassembled WGS sequence"/>
</dbReference>
<evidence type="ECO:0000313" key="3">
    <source>
        <dbReference type="Proteomes" id="UP000652681"/>
    </source>
</evidence>
<dbReference type="RefSeq" id="WP_216713844.1">
    <property type="nucleotide sequence ID" value="NZ_JACVEL010000003.1"/>
</dbReference>
<feature type="transmembrane region" description="Helical" evidence="1">
    <location>
        <begin position="30"/>
        <end position="48"/>
    </location>
</feature>
<feature type="transmembrane region" description="Helical" evidence="1">
    <location>
        <begin position="69"/>
        <end position="91"/>
    </location>
</feature>
<organism evidence="2 3">
    <name type="scientific">Taishania pollutisoli</name>
    <dbReference type="NCBI Taxonomy" id="2766479"/>
    <lineage>
        <taxon>Bacteria</taxon>
        <taxon>Pseudomonadati</taxon>
        <taxon>Bacteroidota</taxon>
        <taxon>Flavobacteriia</taxon>
        <taxon>Flavobacteriales</taxon>
        <taxon>Crocinitomicaceae</taxon>
        <taxon>Taishania</taxon>
    </lineage>
</organism>